<dbReference type="InterPro" id="IPR015947">
    <property type="entry name" value="PUA-like_sf"/>
</dbReference>
<proteinExistence type="inferred from homology"/>
<dbReference type="InterPro" id="IPR029026">
    <property type="entry name" value="tRNA_m1G_MTases_N"/>
</dbReference>
<dbReference type="PANTHER" id="PTHR30027">
    <property type="entry name" value="RIBOSOMAL RNA SMALL SUBUNIT METHYLTRANSFERASE E"/>
    <property type="match status" value="1"/>
</dbReference>
<evidence type="ECO:0000256" key="4">
    <source>
        <dbReference type="ARBA" id="ARBA00013673"/>
    </source>
</evidence>
<evidence type="ECO:0000256" key="9">
    <source>
        <dbReference type="ARBA" id="ARBA00022691"/>
    </source>
</evidence>
<feature type="domain" description="Ribosomal RNA small subunit methyltransferase E methyltransferase" evidence="13">
    <location>
        <begin position="73"/>
        <end position="240"/>
    </location>
</feature>
<evidence type="ECO:0000256" key="6">
    <source>
        <dbReference type="ARBA" id="ARBA00022552"/>
    </source>
</evidence>
<keyword evidence="16" id="KW-1185">Reference proteome</keyword>
<organism evidence="15 16">
    <name type="scientific">Catonella massiliensis</name>
    <dbReference type="NCBI Taxonomy" id="2799636"/>
    <lineage>
        <taxon>Bacteria</taxon>
        <taxon>Bacillati</taxon>
        <taxon>Bacillota</taxon>
        <taxon>Clostridia</taxon>
        <taxon>Lachnospirales</taxon>
        <taxon>Lachnospiraceae</taxon>
        <taxon>Catonella</taxon>
    </lineage>
</organism>
<dbReference type="InterPro" id="IPR029028">
    <property type="entry name" value="Alpha/beta_knot_MTases"/>
</dbReference>
<accession>A0ABS1J0G1</accession>
<keyword evidence="7 12" id="KW-0489">Methyltransferase</keyword>
<dbReference type="RefSeq" id="WP_208428876.1">
    <property type="nucleotide sequence ID" value="NZ_JAEPRJ010000001.1"/>
</dbReference>
<keyword evidence="9 12" id="KW-0949">S-adenosyl-L-methionine</keyword>
<comment type="similarity">
    <text evidence="2 12">Belongs to the RNA methyltransferase RsmE family.</text>
</comment>
<reference evidence="15 16" key="1">
    <citation type="submission" date="2021-01" db="EMBL/GenBank/DDBJ databases">
        <title>Isolation and description of Catonella massiliensis sp. nov., a novel Catonella species, isolated from a stable periodontitis subject.</title>
        <authorList>
            <person name="Antezack A."/>
            <person name="Boxberger M."/>
            <person name="La Scola B."/>
            <person name="Monnet-Corti V."/>
        </authorList>
    </citation>
    <scope>NUCLEOTIDE SEQUENCE [LARGE SCALE GENOMIC DNA]</scope>
    <source>
        <strain evidence="15 16">Marseille-Q4567</strain>
    </source>
</reference>
<dbReference type="EMBL" id="JAEPRJ010000001">
    <property type="protein sequence ID" value="MBK5897389.1"/>
    <property type="molecule type" value="Genomic_DNA"/>
</dbReference>
<dbReference type="Pfam" id="PF20260">
    <property type="entry name" value="PUA_4"/>
    <property type="match status" value="1"/>
</dbReference>
<evidence type="ECO:0000256" key="8">
    <source>
        <dbReference type="ARBA" id="ARBA00022679"/>
    </source>
</evidence>
<evidence type="ECO:0000256" key="3">
    <source>
        <dbReference type="ARBA" id="ARBA00012328"/>
    </source>
</evidence>
<evidence type="ECO:0000256" key="10">
    <source>
        <dbReference type="ARBA" id="ARBA00025699"/>
    </source>
</evidence>
<sequence>MSNFFIDSGNIDGEAAYITGSDVNHIKNVLRMKEDDEIRLSAGNGLLYTAKISEFLPDRIVCKIVDCEGGKSELPAKIILFQGLPKKDKMELIIQKAVELGVSEIVPVMMKRTIVKLEDAKKELKKLERWRTISLTAAKQSGRIIVPEVSEFITFNEAVKRAENLEYNLIPYENEKGMDRARELVKEANGKKSIGIFIGPEGGISEDELELAVKMGAEPISLGNRILRTETAGLALISVLAFEIDI</sequence>
<dbReference type="NCBIfam" id="NF008692">
    <property type="entry name" value="PRK11713.1-5"/>
    <property type="match status" value="1"/>
</dbReference>
<evidence type="ECO:0000256" key="1">
    <source>
        <dbReference type="ARBA" id="ARBA00004496"/>
    </source>
</evidence>
<keyword evidence="5 12" id="KW-0963">Cytoplasm</keyword>
<dbReference type="InterPro" id="IPR046887">
    <property type="entry name" value="RsmE_PUA-like"/>
</dbReference>
<protein>
    <recommendedName>
        <fullName evidence="4 12">Ribosomal RNA small subunit methyltransferase E</fullName>
        <ecNumber evidence="3 12">2.1.1.193</ecNumber>
    </recommendedName>
</protein>
<evidence type="ECO:0000313" key="16">
    <source>
        <dbReference type="Proteomes" id="UP000604730"/>
    </source>
</evidence>
<dbReference type="Proteomes" id="UP000604730">
    <property type="component" value="Unassembled WGS sequence"/>
</dbReference>
<dbReference type="PANTHER" id="PTHR30027:SF3">
    <property type="entry name" value="16S RRNA (URACIL(1498)-N(3))-METHYLTRANSFERASE"/>
    <property type="match status" value="1"/>
</dbReference>
<dbReference type="Pfam" id="PF04452">
    <property type="entry name" value="Methyltrans_RNA"/>
    <property type="match status" value="1"/>
</dbReference>
<evidence type="ECO:0000256" key="12">
    <source>
        <dbReference type="PIRNR" id="PIRNR015601"/>
    </source>
</evidence>
<comment type="catalytic activity">
    <reaction evidence="11 12">
        <text>uridine(1498) in 16S rRNA + S-adenosyl-L-methionine = N(3)-methyluridine(1498) in 16S rRNA + S-adenosyl-L-homocysteine + H(+)</text>
        <dbReference type="Rhea" id="RHEA:42920"/>
        <dbReference type="Rhea" id="RHEA-COMP:10283"/>
        <dbReference type="Rhea" id="RHEA-COMP:10284"/>
        <dbReference type="ChEBI" id="CHEBI:15378"/>
        <dbReference type="ChEBI" id="CHEBI:57856"/>
        <dbReference type="ChEBI" id="CHEBI:59789"/>
        <dbReference type="ChEBI" id="CHEBI:65315"/>
        <dbReference type="ChEBI" id="CHEBI:74502"/>
        <dbReference type="EC" id="2.1.1.193"/>
    </reaction>
</comment>
<dbReference type="Gene3D" id="3.40.1280.10">
    <property type="match status" value="1"/>
</dbReference>
<dbReference type="Gene3D" id="2.40.240.20">
    <property type="entry name" value="Hypothetical PUA domain-like, domain 1"/>
    <property type="match status" value="1"/>
</dbReference>
<dbReference type="GO" id="GO:0032259">
    <property type="term" value="P:methylation"/>
    <property type="evidence" value="ECO:0007669"/>
    <property type="project" value="UniProtKB-KW"/>
</dbReference>
<evidence type="ECO:0000259" key="14">
    <source>
        <dbReference type="Pfam" id="PF20260"/>
    </source>
</evidence>
<dbReference type="PIRSF" id="PIRSF015601">
    <property type="entry name" value="MTase_slr0722"/>
    <property type="match status" value="1"/>
</dbReference>
<evidence type="ECO:0000259" key="13">
    <source>
        <dbReference type="Pfam" id="PF04452"/>
    </source>
</evidence>
<keyword evidence="8 12" id="KW-0808">Transferase</keyword>
<dbReference type="EC" id="2.1.1.193" evidence="3 12"/>
<evidence type="ECO:0000256" key="5">
    <source>
        <dbReference type="ARBA" id="ARBA00022490"/>
    </source>
</evidence>
<evidence type="ECO:0000313" key="15">
    <source>
        <dbReference type="EMBL" id="MBK5897389.1"/>
    </source>
</evidence>
<evidence type="ECO:0000256" key="11">
    <source>
        <dbReference type="ARBA" id="ARBA00047944"/>
    </source>
</evidence>
<evidence type="ECO:0000256" key="2">
    <source>
        <dbReference type="ARBA" id="ARBA00005528"/>
    </source>
</evidence>
<dbReference type="NCBIfam" id="TIGR00046">
    <property type="entry name" value="RsmE family RNA methyltransferase"/>
    <property type="match status" value="1"/>
</dbReference>
<comment type="subcellular location">
    <subcellularLocation>
        <location evidence="1 12">Cytoplasm</location>
    </subcellularLocation>
</comment>
<gene>
    <name evidence="15" type="ORF">JJN12_06230</name>
</gene>
<evidence type="ECO:0000256" key="7">
    <source>
        <dbReference type="ARBA" id="ARBA00022603"/>
    </source>
</evidence>
<comment type="caution">
    <text evidence="15">The sequence shown here is derived from an EMBL/GenBank/DDBJ whole genome shotgun (WGS) entry which is preliminary data.</text>
</comment>
<name>A0ABS1J0G1_9FIRM</name>
<comment type="function">
    <text evidence="10 12">Specifically methylates the N3 position of the uracil ring of uridine 1498 (m3U1498) in 16S rRNA. Acts on the fully assembled 30S ribosomal subunit.</text>
</comment>
<dbReference type="GO" id="GO:0008168">
    <property type="term" value="F:methyltransferase activity"/>
    <property type="evidence" value="ECO:0007669"/>
    <property type="project" value="UniProtKB-KW"/>
</dbReference>
<dbReference type="InterPro" id="IPR046886">
    <property type="entry name" value="RsmE_MTase_dom"/>
</dbReference>
<dbReference type="InterPro" id="IPR006700">
    <property type="entry name" value="RsmE"/>
</dbReference>
<dbReference type="SUPFAM" id="SSF75217">
    <property type="entry name" value="alpha/beta knot"/>
    <property type="match status" value="1"/>
</dbReference>
<keyword evidence="6 12" id="KW-0698">rRNA processing</keyword>
<dbReference type="SUPFAM" id="SSF88697">
    <property type="entry name" value="PUA domain-like"/>
    <property type="match status" value="1"/>
</dbReference>
<dbReference type="CDD" id="cd18084">
    <property type="entry name" value="RsmE-like"/>
    <property type="match status" value="1"/>
</dbReference>
<feature type="domain" description="Ribosomal RNA small subunit methyltransferase E PUA-like" evidence="14">
    <location>
        <begin position="18"/>
        <end position="62"/>
    </location>
</feature>